<dbReference type="Proteomes" id="UP000282106">
    <property type="component" value="Unassembled WGS sequence"/>
</dbReference>
<dbReference type="PROSITE" id="PS52050">
    <property type="entry name" value="WYL"/>
    <property type="match status" value="1"/>
</dbReference>
<dbReference type="PANTHER" id="PTHR34580">
    <property type="match status" value="1"/>
</dbReference>
<accession>A0A3N0V188</accession>
<organism evidence="3 4">
    <name type="scientific">Stagnimonas aquatica</name>
    <dbReference type="NCBI Taxonomy" id="2689987"/>
    <lineage>
        <taxon>Bacteria</taxon>
        <taxon>Pseudomonadati</taxon>
        <taxon>Pseudomonadota</taxon>
        <taxon>Gammaproteobacteria</taxon>
        <taxon>Nevskiales</taxon>
        <taxon>Nevskiaceae</taxon>
        <taxon>Stagnimonas</taxon>
    </lineage>
</organism>
<sequence>MERGERFHEIHRLLKTGGCVPTQRFLDQLEVSRATFMRDIEYLRDRHRAPIEYDKAENGYRYTADGAGFELPGLWFSAEELHALLTMHSLLEQMGSGLLAESVAALRGKLEQLLGDSSTAFAELRKRVRILTPGQRIASNEAFAPIARALVERRQAQVRYWARSTDETTERAISPQRLIHYRGNWYVDAWCHLRGGPRSFAVDGLREVRLLDSPCHEVGEKALNAALGSSYGIFGAKERRWAELRFSVERSRWVRDEIWHPEQSLKLGKDGRLSLRVPYSSAVELQMEILKLGADVEVLNPPELRQAVIAAAQALLRQYGPAAG</sequence>
<dbReference type="PANTHER" id="PTHR34580:SF3">
    <property type="entry name" value="PROTEIN PAFB"/>
    <property type="match status" value="1"/>
</dbReference>
<evidence type="ECO:0000313" key="4">
    <source>
        <dbReference type="Proteomes" id="UP000282106"/>
    </source>
</evidence>
<dbReference type="AlphaFoldDB" id="A0A3N0V188"/>
<proteinExistence type="predicted"/>
<dbReference type="InterPro" id="IPR036388">
    <property type="entry name" value="WH-like_DNA-bd_sf"/>
</dbReference>
<dbReference type="InterPro" id="IPR026881">
    <property type="entry name" value="WYL_dom"/>
</dbReference>
<evidence type="ECO:0000259" key="2">
    <source>
        <dbReference type="Pfam" id="PF25583"/>
    </source>
</evidence>
<name>A0A3N0V188_9GAMM</name>
<dbReference type="Pfam" id="PF13280">
    <property type="entry name" value="WYL"/>
    <property type="match status" value="1"/>
</dbReference>
<protein>
    <submittedName>
        <fullName evidence="3">YafY family transcriptional regulator</fullName>
    </submittedName>
</protein>
<comment type="caution">
    <text evidence="3">The sequence shown here is derived from an EMBL/GenBank/DDBJ whole genome shotgun (WGS) entry which is preliminary data.</text>
</comment>
<feature type="domain" description="WCX" evidence="2">
    <location>
        <begin position="239"/>
        <end position="316"/>
    </location>
</feature>
<feature type="domain" description="WYL" evidence="1">
    <location>
        <begin position="141"/>
        <end position="209"/>
    </location>
</feature>
<dbReference type="RefSeq" id="WP_123212878.1">
    <property type="nucleotide sequence ID" value="NZ_RJVO01000009.1"/>
</dbReference>
<reference evidence="3 4" key="1">
    <citation type="submission" date="2018-10" db="EMBL/GenBank/DDBJ databases">
        <authorList>
            <person name="Chen W.-M."/>
        </authorList>
    </citation>
    <scope>NUCLEOTIDE SEQUENCE [LARGE SCALE GENOMIC DNA]</scope>
    <source>
        <strain evidence="3 4">THS-13</strain>
    </source>
</reference>
<gene>
    <name evidence="3" type="ORF">ED208_15725</name>
</gene>
<dbReference type="InterPro" id="IPR051534">
    <property type="entry name" value="CBASS_pafABC_assoc_protein"/>
</dbReference>
<dbReference type="EMBL" id="RJVO01000009">
    <property type="protein sequence ID" value="ROH86483.1"/>
    <property type="molecule type" value="Genomic_DNA"/>
</dbReference>
<dbReference type="Pfam" id="PF25583">
    <property type="entry name" value="WCX"/>
    <property type="match status" value="1"/>
</dbReference>
<dbReference type="InParanoid" id="A0A3N0V188"/>
<evidence type="ECO:0000313" key="3">
    <source>
        <dbReference type="EMBL" id="ROH86483.1"/>
    </source>
</evidence>
<evidence type="ECO:0000259" key="1">
    <source>
        <dbReference type="Pfam" id="PF13280"/>
    </source>
</evidence>
<dbReference type="Gene3D" id="1.10.10.10">
    <property type="entry name" value="Winged helix-like DNA-binding domain superfamily/Winged helix DNA-binding domain"/>
    <property type="match status" value="1"/>
</dbReference>
<dbReference type="InterPro" id="IPR057727">
    <property type="entry name" value="WCX_dom"/>
</dbReference>
<keyword evidence="4" id="KW-1185">Reference proteome</keyword>